<protein>
    <submittedName>
        <fullName evidence="1">Uncharacterized protein</fullName>
    </submittedName>
</protein>
<proteinExistence type="predicted"/>
<organism evidence="1 2">
    <name type="scientific">Shewanella holmiensis</name>
    <dbReference type="NCBI Taxonomy" id="2952222"/>
    <lineage>
        <taxon>Bacteria</taxon>
        <taxon>Pseudomonadati</taxon>
        <taxon>Pseudomonadota</taxon>
        <taxon>Gammaproteobacteria</taxon>
        <taxon>Alteromonadales</taxon>
        <taxon>Shewanellaceae</taxon>
        <taxon>Shewanella</taxon>
    </lineage>
</organism>
<dbReference type="AlphaFoldDB" id="A0A9X3AWJ3"/>
<comment type="caution">
    <text evidence="1">The sequence shown here is derived from an EMBL/GenBank/DDBJ whole genome shotgun (WGS) entry which is preliminary data.</text>
</comment>
<dbReference type="RefSeq" id="WP_261298778.1">
    <property type="nucleotide sequence ID" value="NZ_JAMTCD010000014.1"/>
</dbReference>
<sequence length="77" mass="9241">MNKPVLNKPLTQKERLCRVLSQGRFLTLYEIQQQCFERFGVHDSETALSARWRELPNSVKQKRRRDKCAAWEYRMVA</sequence>
<accession>A0A9X3AWJ3</accession>
<reference evidence="1" key="1">
    <citation type="journal article" date="2023" name="Int. J. Syst. Evol. Microbiol.">
        <title>&lt;i&gt;Shewanella septentrionalis&lt;/i&gt; sp. nov. and &lt;i&gt;Shewanella holmiensis&lt;/i&gt; sp. nov., isolated from Baltic Sea water and sediments.</title>
        <authorList>
            <person name="Martin-Rodriguez A.J."/>
            <person name="Thorell K."/>
            <person name="Joffre E."/>
            <person name="Jensie-Markopoulos S."/>
            <person name="Moore E.R.B."/>
            <person name="Sjoling A."/>
        </authorList>
    </citation>
    <scope>NUCLEOTIDE SEQUENCE</scope>
    <source>
        <strain evidence="1">SP1S2-7</strain>
    </source>
</reference>
<gene>
    <name evidence="1" type="ORF">NE535_11450</name>
</gene>
<name>A0A9X3AWJ3_9GAMM</name>
<evidence type="ECO:0000313" key="2">
    <source>
        <dbReference type="Proteomes" id="UP001155546"/>
    </source>
</evidence>
<evidence type="ECO:0000313" key="1">
    <source>
        <dbReference type="EMBL" id="MCT7942408.1"/>
    </source>
</evidence>
<dbReference type="EMBL" id="JAMTCD010000014">
    <property type="protein sequence ID" value="MCT7942408.1"/>
    <property type="molecule type" value="Genomic_DNA"/>
</dbReference>
<dbReference type="Proteomes" id="UP001155546">
    <property type="component" value="Unassembled WGS sequence"/>
</dbReference>
<keyword evidence="2" id="KW-1185">Reference proteome</keyword>